<proteinExistence type="predicted"/>
<evidence type="ECO:0000313" key="1">
    <source>
        <dbReference type="EMBL" id="MDJ1180421.1"/>
    </source>
</evidence>
<dbReference type="Proteomes" id="UP001231370">
    <property type="component" value="Unassembled WGS sequence"/>
</dbReference>
<dbReference type="RefSeq" id="WP_283763722.1">
    <property type="nucleotide sequence ID" value="NZ_JAQPOK010000121.1"/>
</dbReference>
<gene>
    <name evidence="1" type="ORF">PJF56_16280</name>
</gene>
<evidence type="ECO:0000313" key="2">
    <source>
        <dbReference type="Proteomes" id="UP001231370"/>
    </source>
</evidence>
<reference evidence="1 2" key="1">
    <citation type="submission" date="2023-01" db="EMBL/GenBank/DDBJ databases">
        <title>Novel diversity within Roseofilum (Cyanobacteria; Desertifilaceae) from marine benthic mats with descriptions of four novel species.</title>
        <authorList>
            <person name="Wang Y."/>
            <person name="Berthold D.E."/>
            <person name="Hu J."/>
            <person name="Lefler F.W."/>
            <person name="Laughinghouse H.D. IV."/>
        </authorList>
    </citation>
    <scope>NUCLEOTIDE SEQUENCE [LARGE SCALE GENOMIC DNA]</scope>
    <source>
        <strain evidence="1 2">BLCC-M91</strain>
    </source>
</reference>
<comment type="caution">
    <text evidence="1">The sequence shown here is derived from an EMBL/GenBank/DDBJ whole genome shotgun (WGS) entry which is preliminary data.</text>
</comment>
<protein>
    <submittedName>
        <fullName evidence="1">Uncharacterized protein</fullName>
    </submittedName>
</protein>
<organism evidence="1 2">
    <name type="scientific">Roseofilum halophilum BLCC-M91</name>
    <dbReference type="NCBI Taxonomy" id="3022259"/>
    <lineage>
        <taxon>Bacteria</taxon>
        <taxon>Bacillati</taxon>
        <taxon>Cyanobacteriota</taxon>
        <taxon>Cyanophyceae</taxon>
        <taxon>Desertifilales</taxon>
        <taxon>Desertifilaceae</taxon>
        <taxon>Roseofilum</taxon>
        <taxon>Roseofilum halophilum</taxon>
    </lineage>
</organism>
<accession>A0ABT7BML0</accession>
<dbReference type="EMBL" id="JAQPOK010000121">
    <property type="protein sequence ID" value="MDJ1180421.1"/>
    <property type="molecule type" value="Genomic_DNA"/>
</dbReference>
<sequence length="123" mass="14285">MKTRTQWLNALLNFNQPIGEIVPHLHDFGWDSDTPLVVLNRQHLCSILQRYLDRKLSAEDLEDWANTIEGREDIAYDDEDEELLETLIFELANPLLTAPLSVPLVQDRLEKLNRSPITNLEHI</sequence>
<keyword evidence="2" id="KW-1185">Reference proteome</keyword>
<name>A0ABT7BML0_9CYAN</name>